<organism evidence="11 12">
    <name type="scientific">Ignelater luminosus</name>
    <name type="common">Cucubano</name>
    <name type="synonym">Pyrophorus luminosus</name>
    <dbReference type="NCBI Taxonomy" id="2038154"/>
    <lineage>
        <taxon>Eukaryota</taxon>
        <taxon>Metazoa</taxon>
        <taxon>Ecdysozoa</taxon>
        <taxon>Arthropoda</taxon>
        <taxon>Hexapoda</taxon>
        <taxon>Insecta</taxon>
        <taxon>Pterygota</taxon>
        <taxon>Neoptera</taxon>
        <taxon>Endopterygota</taxon>
        <taxon>Coleoptera</taxon>
        <taxon>Polyphaga</taxon>
        <taxon>Elateriformia</taxon>
        <taxon>Elateroidea</taxon>
        <taxon>Elateridae</taxon>
        <taxon>Agrypninae</taxon>
        <taxon>Pyrophorini</taxon>
        <taxon>Ignelater</taxon>
    </lineage>
</organism>
<evidence type="ECO:0000256" key="1">
    <source>
        <dbReference type="ARBA" id="ARBA00004141"/>
    </source>
</evidence>
<feature type="transmembrane region" description="Helical" evidence="10">
    <location>
        <begin position="407"/>
        <end position="426"/>
    </location>
</feature>
<dbReference type="GO" id="GO:0005886">
    <property type="term" value="C:plasma membrane"/>
    <property type="evidence" value="ECO:0007669"/>
    <property type="project" value="TreeGrafter"/>
</dbReference>
<evidence type="ECO:0000256" key="10">
    <source>
        <dbReference type="SAM" id="Phobius"/>
    </source>
</evidence>
<feature type="transmembrane region" description="Helical" evidence="10">
    <location>
        <begin position="784"/>
        <end position="809"/>
    </location>
</feature>
<dbReference type="EMBL" id="VTPC01001028">
    <property type="protein sequence ID" value="KAF2903440.1"/>
    <property type="molecule type" value="Genomic_DNA"/>
</dbReference>
<evidence type="ECO:0000256" key="7">
    <source>
        <dbReference type="ARBA" id="ARBA00023136"/>
    </source>
</evidence>
<feature type="compositionally biased region" description="Basic and acidic residues" evidence="9">
    <location>
        <begin position="16"/>
        <end position="52"/>
    </location>
</feature>
<keyword evidence="3" id="KW-0813">Transport</keyword>
<reference evidence="11" key="1">
    <citation type="submission" date="2019-08" db="EMBL/GenBank/DDBJ databases">
        <title>The genome of the North American firefly Photinus pyralis.</title>
        <authorList>
            <consortium name="Photinus pyralis genome working group"/>
            <person name="Fallon T.R."/>
            <person name="Sander Lower S.E."/>
            <person name="Weng J.-K."/>
        </authorList>
    </citation>
    <scope>NUCLEOTIDE SEQUENCE</scope>
    <source>
        <strain evidence="11">TRF0915ILg1</strain>
        <tissue evidence="11">Whole body</tissue>
    </source>
</reference>
<dbReference type="SUPFAM" id="SSF161070">
    <property type="entry name" value="SNF-like"/>
    <property type="match status" value="1"/>
</dbReference>
<dbReference type="InterPro" id="IPR037272">
    <property type="entry name" value="SNS_sf"/>
</dbReference>
<evidence type="ECO:0000256" key="6">
    <source>
        <dbReference type="ARBA" id="ARBA00022989"/>
    </source>
</evidence>
<feature type="transmembrane region" description="Helical" evidence="10">
    <location>
        <begin position="821"/>
        <end position="838"/>
    </location>
</feature>
<dbReference type="GO" id="GO:0015179">
    <property type="term" value="F:L-amino acid transmembrane transporter activity"/>
    <property type="evidence" value="ECO:0007669"/>
    <property type="project" value="TreeGrafter"/>
</dbReference>
<feature type="transmembrane region" description="Helical" evidence="10">
    <location>
        <begin position="684"/>
        <end position="705"/>
    </location>
</feature>
<keyword evidence="6 10" id="KW-1133">Transmembrane helix</keyword>
<name>A0A8K0DC18_IGNLU</name>
<evidence type="ECO:0000256" key="9">
    <source>
        <dbReference type="SAM" id="MobiDB-lite"/>
    </source>
</evidence>
<feature type="transmembrane region" description="Helical" evidence="10">
    <location>
        <begin position="438"/>
        <end position="456"/>
    </location>
</feature>
<feature type="compositionally biased region" description="Basic and acidic residues" evidence="9">
    <location>
        <begin position="61"/>
        <end position="99"/>
    </location>
</feature>
<feature type="compositionally biased region" description="Polar residues" evidence="9">
    <location>
        <begin position="198"/>
        <end position="211"/>
    </location>
</feature>
<accession>A0A8K0DC18</accession>
<gene>
    <name evidence="11" type="ORF">ILUMI_02746</name>
</gene>
<feature type="compositionally biased region" description="Basic and acidic residues" evidence="9">
    <location>
        <begin position="138"/>
        <end position="168"/>
    </location>
</feature>
<dbReference type="PRINTS" id="PR00176">
    <property type="entry name" value="NANEUSMPORT"/>
</dbReference>
<dbReference type="AlphaFoldDB" id="A0A8K0DC18"/>
<dbReference type="InterPro" id="IPR000175">
    <property type="entry name" value="Na/ntran_symport"/>
</dbReference>
<dbReference type="PROSITE" id="PS50267">
    <property type="entry name" value="NA_NEUROTRAN_SYMP_3"/>
    <property type="match status" value="1"/>
</dbReference>
<dbReference type="PANTHER" id="PTHR11616">
    <property type="entry name" value="SODIUM/CHLORIDE DEPENDENT TRANSPORTER"/>
    <property type="match status" value="1"/>
</dbReference>
<feature type="transmembrane region" description="Helical" evidence="10">
    <location>
        <begin position="899"/>
        <end position="921"/>
    </location>
</feature>
<evidence type="ECO:0000313" key="12">
    <source>
        <dbReference type="Proteomes" id="UP000801492"/>
    </source>
</evidence>
<feature type="region of interest" description="Disordered" evidence="9">
    <location>
        <begin position="318"/>
        <end position="346"/>
    </location>
</feature>
<evidence type="ECO:0000256" key="8">
    <source>
        <dbReference type="PIRSR" id="PIRSR600175-1"/>
    </source>
</evidence>
<feature type="transmembrane region" description="Helical" evidence="10">
    <location>
        <begin position="604"/>
        <end position="624"/>
    </location>
</feature>
<keyword evidence="4 10" id="KW-0812">Transmembrane</keyword>
<feature type="compositionally biased region" description="Polar residues" evidence="9">
    <location>
        <begin position="224"/>
        <end position="233"/>
    </location>
</feature>
<feature type="transmembrane region" description="Helical" evidence="10">
    <location>
        <begin position="573"/>
        <end position="592"/>
    </location>
</feature>
<evidence type="ECO:0000256" key="5">
    <source>
        <dbReference type="ARBA" id="ARBA00022847"/>
    </source>
</evidence>
<feature type="transmembrane region" description="Helical" evidence="10">
    <location>
        <begin position="655"/>
        <end position="672"/>
    </location>
</feature>
<dbReference type="PANTHER" id="PTHR11616:SF236">
    <property type="entry name" value="TRANSPORTER"/>
    <property type="match status" value="1"/>
</dbReference>
<dbReference type="Pfam" id="PF00209">
    <property type="entry name" value="SNF"/>
    <property type="match status" value="1"/>
</dbReference>
<feature type="region of interest" description="Disordered" evidence="9">
    <location>
        <begin position="13"/>
        <end position="268"/>
    </location>
</feature>
<evidence type="ECO:0000256" key="2">
    <source>
        <dbReference type="ARBA" id="ARBA00006459"/>
    </source>
</evidence>
<comment type="similarity">
    <text evidence="2">Belongs to the sodium:neurotransmitter symporter (SNF) (TC 2.A.22) family.</text>
</comment>
<evidence type="ECO:0000313" key="11">
    <source>
        <dbReference type="EMBL" id="KAF2903440.1"/>
    </source>
</evidence>
<dbReference type="OrthoDB" id="6581954at2759"/>
<dbReference type="GO" id="GO:0046872">
    <property type="term" value="F:metal ion binding"/>
    <property type="evidence" value="ECO:0007669"/>
    <property type="project" value="UniProtKB-KW"/>
</dbReference>
<proteinExistence type="inferred from homology"/>
<protein>
    <submittedName>
        <fullName evidence="11">Uncharacterized protein</fullName>
    </submittedName>
</protein>
<evidence type="ECO:0000256" key="3">
    <source>
        <dbReference type="ARBA" id="ARBA00022448"/>
    </source>
</evidence>
<feature type="compositionally biased region" description="Basic and acidic residues" evidence="9">
    <location>
        <begin position="110"/>
        <end position="123"/>
    </location>
</feature>
<keyword evidence="8" id="KW-0479">Metal-binding</keyword>
<dbReference type="Proteomes" id="UP000801492">
    <property type="component" value="Unassembled WGS sequence"/>
</dbReference>
<keyword evidence="8" id="KW-0915">Sodium</keyword>
<keyword evidence="5" id="KW-0769">Symport</keyword>
<feature type="compositionally biased region" description="Basic and acidic residues" evidence="9">
    <location>
        <begin position="240"/>
        <end position="253"/>
    </location>
</feature>
<dbReference type="GO" id="GO:0005283">
    <property type="term" value="F:amino acid:sodium symporter activity"/>
    <property type="evidence" value="ECO:0007669"/>
    <property type="project" value="TreeGrafter"/>
</dbReference>
<comment type="subcellular location">
    <subcellularLocation>
        <location evidence="1">Membrane</location>
        <topology evidence="1">Multi-pass membrane protein</topology>
    </subcellularLocation>
</comment>
<feature type="transmembrane region" description="Helical" evidence="10">
    <location>
        <begin position="741"/>
        <end position="763"/>
    </location>
</feature>
<keyword evidence="7 10" id="KW-0472">Membrane</keyword>
<comment type="caution">
    <text evidence="11">The sequence shown here is derived from an EMBL/GenBank/DDBJ whole genome shotgun (WGS) entry which is preliminary data.</text>
</comment>
<evidence type="ECO:0000256" key="4">
    <source>
        <dbReference type="ARBA" id="ARBA00022692"/>
    </source>
</evidence>
<dbReference type="GO" id="GO:0015187">
    <property type="term" value="F:glycine transmembrane transporter activity"/>
    <property type="evidence" value="ECO:0007669"/>
    <property type="project" value="TreeGrafter"/>
</dbReference>
<dbReference type="GO" id="GO:0089718">
    <property type="term" value="P:amino acid import across plasma membrane"/>
    <property type="evidence" value="ECO:0007669"/>
    <property type="project" value="TreeGrafter"/>
</dbReference>
<feature type="binding site" evidence="8">
    <location>
        <position position="422"/>
    </location>
    <ligand>
        <name>Na(+)</name>
        <dbReference type="ChEBI" id="CHEBI:29101"/>
        <label>1</label>
    </ligand>
</feature>
<feature type="binding site" evidence="8">
    <location>
        <position position="690"/>
    </location>
    <ligand>
        <name>Na(+)</name>
        <dbReference type="ChEBI" id="CHEBI:29101"/>
        <label>1</label>
    </ligand>
</feature>
<keyword evidence="12" id="KW-1185">Reference proteome</keyword>
<sequence>MADLKNLEIIMSAAKNVDKPETAETEKKIAVQSANKHETEEQKGGETKDNKNKPVALKSVASKENKEIDKKLEPTKQKSEDNATKISKPEETKERRESLTQKLGKIFRRKSFDDELKDNDEKQKKHVVIPESTGVEAKPNKETKKTKGGESKKETDHDIEGLSKEEFLTKITASSDSKDKSQKSVTDSVIKSEEIKPSESQTNRRGSLTQRITDKLLGRKGSASKESPASENSKALKPVVHQERLKPGEESSNTRKSTLKRGEGSPVTFFPLVEIKEDDEIAPPKKATTYNPFGSFQRHVSLATPDETRTVYMALGTQRPSVSDRRPSGLGETVRRSSSIKPGKKKSISVAELTQQDVAVCFFPEEPDWDDDINDEILPGRQRGDSIFPDPKSAQDWTKRERWESRLVYLIALVTYSISFSNIYHFPALVYHYGGMPFLIPYTVFTIILGYPLHFLESSLGQYSQSGPVRVWDCAPIARGVGWSMFLLCLGVGYYYNMYAAYSVIYFSRCFNRVLPWQDCDEPANPLSNYSCVPRMCARIDQNHYTPAEHYFFDHVLQIRYSDNILSSGLGPMVWSEVLGFFLAWIFVYVAIIQGVRSIGKVVFFLVILPYFVLFMLLTAGFLLKGSSRGMYMLFDRNFDRLLDIQVWRSAAEQVFFELGICQGIPLAYGSYCRHLNPTHIDSAIVCLVNYFTSILCAVVIFNILGALSSEMGVPATDVINQGPGIVFITYPEALSRVPGSHFWCISFFLMLFSVAIGTQIAIMETVMTVVYDEFYNAKPFRWLINLLICCCLFMLGIILCTSNGYFVVHLLDRMTGNMPRLPIAVCMVGTIILIYGVTKYCEDMHFMLNYYPNMFIRLCFLIMPFLLVALTLPSWYLMRPLRVREQDYTMDAIMVGWFTIWFILIWIVLGAFYWIAYCYYIGRLKDVWRSLNSWGPRNYKARIARTEFTSEDVSNYTKSWTKRDQM</sequence>
<feature type="transmembrane region" description="Helical" evidence="10">
    <location>
        <begin position="477"/>
        <end position="496"/>
    </location>
</feature>
<feature type="transmembrane region" description="Helical" evidence="10">
    <location>
        <begin position="859"/>
        <end position="879"/>
    </location>
</feature>
<dbReference type="CDD" id="cd10324">
    <property type="entry name" value="SLC6sbd"/>
    <property type="match status" value="1"/>
</dbReference>